<feature type="active site" evidence="17">
    <location>
        <position position="162"/>
    </location>
</feature>
<dbReference type="GO" id="GO:0008762">
    <property type="term" value="F:UDP-N-acetylmuramate dehydrogenase activity"/>
    <property type="evidence" value="ECO:0007669"/>
    <property type="project" value="UniProtKB-EC"/>
</dbReference>
<dbReference type="InterPro" id="IPR016167">
    <property type="entry name" value="FAD-bd_PCMH_sub1"/>
</dbReference>
<keyword evidence="10 17" id="KW-0521">NADP</keyword>
<dbReference type="EMBL" id="JAGIOL010000001">
    <property type="protein sequence ID" value="MBP2437139.1"/>
    <property type="molecule type" value="Genomic_DNA"/>
</dbReference>
<dbReference type="Gene3D" id="3.30.43.10">
    <property type="entry name" value="Uridine Diphospho-n-acetylenolpyruvylglucosamine Reductase, domain 2"/>
    <property type="match status" value="1"/>
</dbReference>
<feature type="active site" evidence="17">
    <location>
        <position position="374"/>
    </location>
</feature>
<evidence type="ECO:0000256" key="16">
    <source>
        <dbReference type="ARBA" id="ARBA00048914"/>
    </source>
</evidence>
<organism evidence="19 20">
    <name type="scientific">Microbacterium amylolyticum</name>
    <dbReference type="NCBI Taxonomy" id="936337"/>
    <lineage>
        <taxon>Bacteria</taxon>
        <taxon>Bacillati</taxon>
        <taxon>Actinomycetota</taxon>
        <taxon>Actinomycetes</taxon>
        <taxon>Micrococcales</taxon>
        <taxon>Microbacteriaceae</taxon>
        <taxon>Microbacterium</taxon>
    </lineage>
</organism>
<evidence type="ECO:0000256" key="1">
    <source>
        <dbReference type="ARBA" id="ARBA00001974"/>
    </source>
</evidence>
<comment type="caution">
    <text evidence="19">The sequence shown here is derived from an EMBL/GenBank/DDBJ whole genome shotgun (WGS) entry which is preliminary data.</text>
</comment>
<evidence type="ECO:0000313" key="19">
    <source>
        <dbReference type="EMBL" id="MBP2437139.1"/>
    </source>
</evidence>
<evidence type="ECO:0000256" key="8">
    <source>
        <dbReference type="ARBA" id="ARBA00022630"/>
    </source>
</evidence>
<evidence type="ECO:0000256" key="6">
    <source>
        <dbReference type="ARBA" id="ARBA00022490"/>
    </source>
</evidence>
<evidence type="ECO:0000256" key="12">
    <source>
        <dbReference type="ARBA" id="ARBA00022984"/>
    </source>
</evidence>
<dbReference type="InterPro" id="IPR016166">
    <property type="entry name" value="FAD-bd_PCMH"/>
</dbReference>
<dbReference type="InterPro" id="IPR016169">
    <property type="entry name" value="FAD-bd_PCMH_sub2"/>
</dbReference>
<evidence type="ECO:0000256" key="10">
    <source>
        <dbReference type="ARBA" id="ARBA00022857"/>
    </source>
</evidence>
<comment type="catalytic activity">
    <reaction evidence="16 17">
        <text>UDP-N-acetyl-alpha-D-muramate + NADP(+) = UDP-N-acetyl-3-O-(1-carboxyvinyl)-alpha-D-glucosamine + NADPH + H(+)</text>
        <dbReference type="Rhea" id="RHEA:12248"/>
        <dbReference type="ChEBI" id="CHEBI:15378"/>
        <dbReference type="ChEBI" id="CHEBI:57783"/>
        <dbReference type="ChEBI" id="CHEBI:58349"/>
        <dbReference type="ChEBI" id="CHEBI:68483"/>
        <dbReference type="ChEBI" id="CHEBI:70757"/>
        <dbReference type="EC" id="1.3.1.98"/>
    </reaction>
</comment>
<dbReference type="PANTHER" id="PTHR21071">
    <property type="entry name" value="UDP-N-ACETYLENOLPYRUVOYLGLUCOSAMINE REDUCTASE"/>
    <property type="match status" value="1"/>
</dbReference>
<evidence type="ECO:0000256" key="9">
    <source>
        <dbReference type="ARBA" id="ARBA00022827"/>
    </source>
</evidence>
<dbReference type="InterPro" id="IPR011601">
    <property type="entry name" value="MurB_C"/>
</dbReference>
<evidence type="ECO:0000313" key="20">
    <source>
        <dbReference type="Proteomes" id="UP001519362"/>
    </source>
</evidence>
<evidence type="ECO:0000256" key="2">
    <source>
        <dbReference type="ARBA" id="ARBA00003921"/>
    </source>
</evidence>
<dbReference type="Gene3D" id="3.90.78.10">
    <property type="entry name" value="UDP-N-acetylenolpyruvoylglucosamine reductase, C-terminal domain"/>
    <property type="match status" value="1"/>
</dbReference>
<keyword evidence="8 17" id="KW-0285">Flavoprotein</keyword>
<evidence type="ECO:0000256" key="4">
    <source>
        <dbReference type="ARBA" id="ARBA00004752"/>
    </source>
</evidence>
<dbReference type="Pfam" id="PF01565">
    <property type="entry name" value="FAD_binding_4"/>
    <property type="match status" value="1"/>
</dbReference>
<protein>
    <recommendedName>
        <fullName evidence="17">UDP-N-acetylenolpyruvoylglucosamine reductase</fullName>
        <ecNumber evidence="17">1.3.1.98</ecNumber>
    </recommendedName>
    <alternativeName>
        <fullName evidence="17">UDP-N-acetylmuramate dehydrogenase</fullName>
    </alternativeName>
</protein>
<keyword evidence="20" id="KW-1185">Reference proteome</keyword>
<keyword evidence="12 17" id="KW-0573">Peptidoglycan synthesis</keyword>
<keyword evidence="9 17" id="KW-0274">FAD</keyword>
<comment type="function">
    <text evidence="2 17">Cell wall formation.</text>
</comment>
<evidence type="ECO:0000256" key="7">
    <source>
        <dbReference type="ARBA" id="ARBA00022618"/>
    </source>
</evidence>
<keyword evidence="11 17" id="KW-0133">Cell shape</keyword>
<keyword evidence="14 17" id="KW-0131">Cell cycle</keyword>
<dbReference type="EC" id="1.3.1.98" evidence="17"/>
<keyword evidence="7 17" id="KW-0132">Cell division</keyword>
<dbReference type="RefSeq" id="WP_342591813.1">
    <property type="nucleotide sequence ID" value="NZ_JAGIOL010000001.1"/>
</dbReference>
<comment type="similarity">
    <text evidence="5 17">Belongs to the MurB family.</text>
</comment>
<evidence type="ECO:0000256" key="3">
    <source>
        <dbReference type="ARBA" id="ARBA00004496"/>
    </source>
</evidence>
<gene>
    <name evidence="17" type="primary">murB</name>
    <name evidence="19" type="ORF">JOF34_001725</name>
</gene>
<accession>A0ABS4ZIP7</accession>
<keyword evidence="13 17" id="KW-0560">Oxidoreductase</keyword>
<feature type="active site" description="Proton donor" evidence="17">
    <location>
        <position position="254"/>
    </location>
</feature>
<dbReference type="InterPro" id="IPR036318">
    <property type="entry name" value="FAD-bd_PCMH-like_sf"/>
</dbReference>
<comment type="subcellular location">
    <subcellularLocation>
        <location evidence="3 17">Cytoplasm</location>
    </subcellularLocation>
</comment>
<dbReference type="PANTHER" id="PTHR21071:SF4">
    <property type="entry name" value="UDP-N-ACETYLENOLPYRUVOYLGLUCOSAMINE REDUCTASE"/>
    <property type="match status" value="1"/>
</dbReference>
<name>A0ABS4ZIP7_9MICO</name>
<proteinExistence type="inferred from homology"/>
<evidence type="ECO:0000256" key="11">
    <source>
        <dbReference type="ARBA" id="ARBA00022960"/>
    </source>
</evidence>
<evidence type="ECO:0000259" key="18">
    <source>
        <dbReference type="PROSITE" id="PS51387"/>
    </source>
</evidence>
<dbReference type="Pfam" id="PF02873">
    <property type="entry name" value="MurB_C"/>
    <property type="match status" value="1"/>
</dbReference>
<evidence type="ECO:0000256" key="13">
    <source>
        <dbReference type="ARBA" id="ARBA00023002"/>
    </source>
</evidence>
<dbReference type="InterPro" id="IPR006094">
    <property type="entry name" value="Oxid_FAD_bind_N"/>
</dbReference>
<dbReference type="Proteomes" id="UP001519362">
    <property type="component" value="Unassembled WGS sequence"/>
</dbReference>
<dbReference type="PROSITE" id="PS51387">
    <property type="entry name" value="FAD_PCMH"/>
    <property type="match status" value="1"/>
</dbReference>
<keyword evidence="6 17" id="KW-0963">Cytoplasm</keyword>
<feature type="domain" description="FAD-binding PCMH-type" evidence="18">
    <location>
        <begin position="13"/>
        <end position="190"/>
    </location>
</feature>
<comment type="cofactor">
    <cofactor evidence="1 17">
        <name>FAD</name>
        <dbReference type="ChEBI" id="CHEBI:57692"/>
    </cofactor>
</comment>
<reference evidence="19 20" key="1">
    <citation type="submission" date="2021-03" db="EMBL/GenBank/DDBJ databases">
        <title>Sequencing the genomes of 1000 actinobacteria strains.</title>
        <authorList>
            <person name="Klenk H.-P."/>
        </authorList>
    </citation>
    <scope>NUCLEOTIDE SEQUENCE [LARGE SCALE GENOMIC DNA]</scope>
    <source>
        <strain evidence="19 20">DSM 24221</strain>
    </source>
</reference>
<evidence type="ECO:0000256" key="15">
    <source>
        <dbReference type="ARBA" id="ARBA00023316"/>
    </source>
</evidence>
<keyword evidence="15 17" id="KW-0961">Cell wall biogenesis/degradation</keyword>
<sequence length="382" mass="40234">MTIPLGELTTMRVGAAPERMVDAATRDEIVSALRDVWSSGDAWFVLGGGSNLLAGDEPFDGTVIRLLTTGFEPVSGAPEGFQRVRIEAGQNWDAFVAWSVESGLAGVEAMSGIPGTAGAAPIQNVGAYGQEIVQTLISVDLIDEDTHEVSEVAAADLGLGPRTSDLKHHYGEAPARSAVILGITLDLARVGTAPREISDARLRQALGLDGARSAGEDGTGRASLSWIRRTVLEIRGSKGMVLDPSDPDSTSAGSFFNNPIIPEHAARALPSGCPRWPMEPVIDQEQIIPLDSWDGQIQPVSSAPRMVKVSAAWLIEQAGLTKGFGLPGSRATLSTKHTLAITNRGGATADEVAALARFVRSRVASEYGIELNPEPVFVGVEL</sequence>
<evidence type="ECO:0000256" key="17">
    <source>
        <dbReference type="HAMAP-Rule" id="MF_00037"/>
    </source>
</evidence>
<dbReference type="SUPFAM" id="SSF56176">
    <property type="entry name" value="FAD-binding/transporter-associated domain-like"/>
    <property type="match status" value="1"/>
</dbReference>
<dbReference type="InterPro" id="IPR003170">
    <property type="entry name" value="MurB"/>
</dbReference>
<dbReference type="HAMAP" id="MF_00037">
    <property type="entry name" value="MurB"/>
    <property type="match status" value="1"/>
</dbReference>
<dbReference type="Gene3D" id="3.30.465.10">
    <property type="match status" value="1"/>
</dbReference>
<evidence type="ECO:0000256" key="5">
    <source>
        <dbReference type="ARBA" id="ARBA00010485"/>
    </source>
</evidence>
<evidence type="ECO:0000256" key="14">
    <source>
        <dbReference type="ARBA" id="ARBA00023306"/>
    </source>
</evidence>
<comment type="pathway">
    <text evidence="4 17">Cell wall biogenesis; peptidoglycan biosynthesis.</text>
</comment>
<dbReference type="InterPro" id="IPR036635">
    <property type="entry name" value="MurB_C_sf"/>
</dbReference>
<dbReference type="NCBIfam" id="NF010478">
    <property type="entry name" value="PRK13903.1"/>
    <property type="match status" value="1"/>
</dbReference>
<dbReference type="SUPFAM" id="SSF56194">
    <property type="entry name" value="Uridine diphospho-N-Acetylenolpyruvylglucosamine reductase, MurB, C-terminal domain"/>
    <property type="match status" value="1"/>
</dbReference>